<evidence type="ECO:0000313" key="2">
    <source>
        <dbReference type="Proteomes" id="UP001060215"/>
    </source>
</evidence>
<protein>
    <submittedName>
        <fullName evidence="1">Ribosomal RNA small subunit methyltransferase I</fullName>
    </submittedName>
</protein>
<reference evidence="1 2" key="1">
    <citation type="journal article" date="2022" name="Plant J.">
        <title>Chromosome-level genome of Camellia lanceoleosa provides a valuable resource for understanding genome evolution and self-incompatibility.</title>
        <authorList>
            <person name="Gong W."/>
            <person name="Xiao S."/>
            <person name="Wang L."/>
            <person name="Liao Z."/>
            <person name="Chang Y."/>
            <person name="Mo W."/>
            <person name="Hu G."/>
            <person name="Li W."/>
            <person name="Zhao G."/>
            <person name="Zhu H."/>
            <person name="Hu X."/>
            <person name="Ji K."/>
            <person name="Xiang X."/>
            <person name="Song Q."/>
            <person name="Yuan D."/>
            <person name="Jin S."/>
            <person name="Zhang L."/>
        </authorList>
    </citation>
    <scope>NUCLEOTIDE SEQUENCE [LARGE SCALE GENOMIC DNA]</scope>
    <source>
        <strain evidence="1">SQ_2022a</strain>
    </source>
</reference>
<dbReference type="EMBL" id="CM045767">
    <property type="protein sequence ID" value="KAI7997870.1"/>
    <property type="molecule type" value="Genomic_DNA"/>
</dbReference>
<keyword evidence="2" id="KW-1185">Reference proteome</keyword>
<accession>A0ACC0GCH8</accession>
<keyword evidence="1" id="KW-0808">Transferase</keyword>
<evidence type="ECO:0000313" key="1">
    <source>
        <dbReference type="EMBL" id="KAI7997870.1"/>
    </source>
</evidence>
<gene>
    <name evidence="1" type="ORF">LOK49_LG10G01314</name>
</gene>
<proteinExistence type="predicted"/>
<comment type="caution">
    <text evidence="1">The sequence shown here is derived from an EMBL/GenBank/DDBJ whole genome shotgun (WGS) entry which is preliminary data.</text>
</comment>
<sequence>MRTSCPCCCPDREAFEVQQRRKKHKSNGGESEIVVTFAKSTGVAEHLNQSRALILHLLSYHKFNESQTEEAVLKRLQQGEIVAQICDAGTPGISDPSMELVKLCVDENIPVIPIPGPSAFVAALSASGLATEEFTFVGFLPKHARSRKERLIVSAKEVATQIFYVPPHKQCAIAREMTKIHEEFWCGTLEEAKGAFLTHQPKGEITFWIEGKANCVVEAPSESQLENELRELISGGQCLSSAVKLVAGGYSMRRKEIYSLALRKFGKQWLTELTNNETLSLQHQVQAVAPLVLQQYSSDTIQKMLSDVSLAISSLTNRKTKDQIMILNSKRFLDRLVSTLEEKKHHQVKLKEGLKDLSAKRMELQNSLTSLWPKQFTITMEVHVIGAYFQLHLLRQHVKDALIVVSWESISH</sequence>
<keyword evidence="1" id="KW-0489">Methyltransferase</keyword>
<organism evidence="1 2">
    <name type="scientific">Camellia lanceoleosa</name>
    <dbReference type="NCBI Taxonomy" id="1840588"/>
    <lineage>
        <taxon>Eukaryota</taxon>
        <taxon>Viridiplantae</taxon>
        <taxon>Streptophyta</taxon>
        <taxon>Embryophyta</taxon>
        <taxon>Tracheophyta</taxon>
        <taxon>Spermatophyta</taxon>
        <taxon>Magnoliopsida</taxon>
        <taxon>eudicotyledons</taxon>
        <taxon>Gunneridae</taxon>
        <taxon>Pentapetalae</taxon>
        <taxon>asterids</taxon>
        <taxon>Ericales</taxon>
        <taxon>Theaceae</taxon>
        <taxon>Camellia</taxon>
    </lineage>
</organism>
<name>A0ACC0GCH8_9ERIC</name>
<dbReference type="Proteomes" id="UP001060215">
    <property type="component" value="Chromosome 10"/>
</dbReference>